<gene>
    <name evidence="2" type="ORF">Cvel_22883</name>
</gene>
<dbReference type="EMBL" id="CDMZ01001433">
    <property type="protein sequence ID" value="CEM32457.1"/>
    <property type="molecule type" value="Genomic_DNA"/>
</dbReference>
<reference evidence="2" key="1">
    <citation type="submission" date="2014-11" db="EMBL/GenBank/DDBJ databases">
        <authorList>
            <person name="Otto D Thomas"/>
            <person name="Naeem Raeece"/>
        </authorList>
    </citation>
    <scope>NUCLEOTIDE SEQUENCE</scope>
</reference>
<organism evidence="2">
    <name type="scientific">Chromera velia CCMP2878</name>
    <dbReference type="NCBI Taxonomy" id="1169474"/>
    <lineage>
        <taxon>Eukaryota</taxon>
        <taxon>Sar</taxon>
        <taxon>Alveolata</taxon>
        <taxon>Colpodellida</taxon>
        <taxon>Chromeraceae</taxon>
        <taxon>Chromera</taxon>
    </lineage>
</organism>
<sequence length="352" mass="39107">MQRNAGGFNLEDDEEGEEGEGAAEEGVGDNDEAEPVLDNLGLSEVDPARVNYPLFRREVWAAVDQAFGIEDVDMKDAITAKYDAFYKTRGAFAANLSLIATEWRNLEAQAVQFGVKILKKKRAEYLMNAVPFELQTILRNTLKQEQHDPKAILHKIKELASAAGNSLIQDLGRSGLGCLVAFVVEVVDMDVATATAEEVDTGVVPVGTVLAVLVSSHPAAALEEEDKQGEAEVDSEVVVVELLSPGKRARVYRPARSAQREFWESDIAYLDTGASRSIFPEYYRKYIIWSEEINRQINQAETGVKLKVHEDALFRFPFTEKQTGLCIHVHHRVYLVRDREDGSPSDSVEPLL</sequence>
<protein>
    <submittedName>
        <fullName evidence="2">Uncharacterized protein</fullName>
    </submittedName>
</protein>
<evidence type="ECO:0000256" key="1">
    <source>
        <dbReference type="SAM" id="MobiDB-lite"/>
    </source>
</evidence>
<accession>A0A0G4GQG0</accession>
<name>A0A0G4GQG0_9ALVE</name>
<feature type="compositionally biased region" description="Acidic residues" evidence="1">
    <location>
        <begin position="10"/>
        <end position="35"/>
    </location>
</feature>
<feature type="region of interest" description="Disordered" evidence="1">
    <location>
        <begin position="1"/>
        <end position="40"/>
    </location>
</feature>
<evidence type="ECO:0000313" key="2">
    <source>
        <dbReference type="EMBL" id="CEM32457.1"/>
    </source>
</evidence>
<dbReference type="VEuPathDB" id="CryptoDB:Cvel_22883"/>
<proteinExistence type="predicted"/>
<dbReference type="AlphaFoldDB" id="A0A0G4GQG0"/>
<dbReference type="PhylomeDB" id="A0A0G4GQG0"/>